<dbReference type="STRING" id="39966.A0A369JZ45"/>
<reference evidence="2" key="1">
    <citation type="submission" date="2018-04" db="EMBL/GenBank/DDBJ databases">
        <title>Whole genome sequencing of Hypsizygus marmoreus.</title>
        <authorList>
            <person name="Choi I.-G."/>
            <person name="Min B."/>
            <person name="Kim J.-G."/>
            <person name="Kim S."/>
            <person name="Oh Y.-L."/>
            <person name="Kong W.-S."/>
            <person name="Park H."/>
            <person name="Jeong J."/>
            <person name="Song E.-S."/>
        </authorList>
    </citation>
    <scope>NUCLEOTIDE SEQUENCE [LARGE SCALE GENOMIC DNA]</scope>
    <source>
        <strain evidence="2">51987-8</strain>
    </source>
</reference>
<comment type="caution">
    <text evidence="2">The sequence shown here is derived from an EMBL/GenBank/DDBJ whole genome shotgun (WGS) entry which is preliminary data.</text>
</comment>
<evidence type="ECO:0000313" key="2">
    <source>
        <dbReference type="EMBL" id="RDB25797.1"/>
    </source>
</evidence>
<protein>
    <submittedName>
        <fullName evidence="2">Uncharacterized protein</fullName>
    </submittedName>
</protein>
<evidence type="ECO:0000313" key="3">
    <source>
        <dbReference type="Proteomes" id="UP000076154"/>
    </source>
</evidence>
<accession>A0A369JZ45</accession>
<dbReference type="EMBL" id="LUEZ02000040">
    <property type="protein sequence ID" value="RDB25797.1"/>
    <property type="molecule type" value="Genomic_DNA"/>
</dbReference>
<proteinExistence type="predicted"/>
<feature type="compositionally biased region" description="Basic residues" evidence="1">
    <location>
        <begin position="425"/>
        <end position="441"/>
    </location>
</feature>
<dbReference type="OrthoDB" id="3033638at2759"/>
<gene>
    <name evidence="2" type="ORF">Hypma_006603</name>
</gene>
<evidence type="ECO:0000256" key="1">
    <source>
        <dbReference type="SAM" id="MobiDB-lite"/>
    </source>
</evidence>
<feature type="region of interest" description="Disordered" evidence="1">
    <location>
        <begin position="419"/>
        <end position="453"/>
    </location>
</feature>
<dbReference type="InParanoid" id="A0A369JZ45"/>
<dbReference type="Proteomes" id="UP000076154">
    <property type="component" value="Unassembled WGS sequence"/>
</dbReference>
<keyword evidence="3" id="KW-1185">Reference proteome</keyword>
<organism evidence="2 3">
    <name type="scientific">Hypsizygus marmoreus</name>
    <name type="common">White beech mushroom</name>
    <name type="synonym">Agaricus marmoreus</name>
    <dbReference type="NCBI Taxonomy" id="39966"/>
    <lineage>
        <taxon>Eukaryota</taxon>
        <taxon>Fungi</taxon>
        <taxon>Dikarya</taxon>
        <taxon>Basidiomycota</taxon>
        <taxon>Agaricomycotina</taxon>
        <taxon>Agaricomycetes</taxon>
        <taxon>Agaricomycetidae</taxon>
        <taxon>Agaricales</taxon>
        <taxon>Tricholomatineae</taxon>
        <taxon>Lyophyllaceae</taxon>
        <taxon>Hypsizygus</taxon>
    </lineage>
</organism>
<sequence>MAKSSKAKTPFQRLINASCKKSTHKLRSPWRTRTKRQIIKLTPAEKAAKKIRRREQKASYQVALQEAREAVDNIADDLYKQFHKHSKQYYKEEVMQISRLQKTQKNAGPWNAFVSKEVKRINDERPAGEPKKKVHELIGQISEKWRTLSNDEQKNTTEDVLTSLHDTREMRELASHNVPIASFHDVRVTLETLDEEIQRLHARTRIEVALIAVRSSSEHYNRPHVLTTSDRVSDFFQLTIKENILDVAVRMEAYMLSGIHGVVGNYVQEMILLRKQISSLIMLKLNETAKTTISRMYYHNFDSKITEKHGVIVKNWPLQMFCSPSAVATRVELNLLLNSWKSDTTHFYKMTADEYDAWMDERSNPPVIQMDVDLHVVTPNDVTSNIPSPSGNITTSAVAASRPLTTNFANWAVSGENNAAVPVTKKPRKTRKDKGVPRKKRNAENAGQMQVTV</sequence>
<dbReference type="AlphaFoldDB" id="A0A369JZ45"/>
<name>A0A369JZ45_HYPMA</name>